<feature type="transmembrane region" description="Helical" evidence="6">
    <location>
        <begin position="220"/>
        <end position="243"/>
    </location>
</feature>
<feature type="transmembrane region" description="Helical" evidence="6">
    <location>
        <begin position="365"/>
        <end position="386"/>
    </location>
</feature>
<dbReference type="PANTHER" id="PTHR16172">
    <property type="entry name" value="MAJOR FACILITATOR SUPERFAMILY DOMAIN-CONTAINING PROTEIN 6-LIKE"/>
    <property type="match status" value="1"/>
</dbReference>
<feature type="transmembrane region" description="Helical" evidence="6">
    <location>
        <begin position="489"/>
        <end position="510"/>
    </location>
</feature>
<name>A0AAV4Q121_9ARAC</name>
<dbReference type="AlphaFoldDB" id="A0AAV4Q121"/>
<evidence type="ECO:0000256" key="3">
    <source>
        <dbReference type="ARBA" id="ARBA00022692"/>
    </source>
</evidence>
<feature type="transmembrane region" description="Helical" evidence="6">
    <location>
        <begin position="337"/>
        <end position="359"/>
    </location>
</feature>
<organism evidence="8 9">
    <name type="scientific">Caerostris darwini</name>
    <dbReference type="NCBI Taxonomy" id="1538125"/>
    <lineage>
        <taxon>Eukaryota</taxon>
        <taxon>Metazoa</taxon>
        <taxon>Ecdysozoa</taxon>
        <taxon>Arthropoda</taxon>
        <taxon>Chelicerata</taxon>
        <taxon>Arachnida</taxon>
        <taxon>Araneae</taxon>
        <taxon>Araneomorphae</taxon>
        <taxon>Entelegynae</taxon>
        <taxon>Araneoidea</taxon>
        <taxon>Araneidae</taxon>
        <taxon>Caerostris</taxon>
    </lineage>
</organism>
<dbReference type="Pfam" id="PF12832">
    <property type="entry name" value="MFS_1_like"/>
    <property type="match status" value="1"/>
</dbReference>
<dbReference type="SUPFAM" id="SSF103473">
    <property type="entry name" value="MFS general substrate transporter"/>
    <property type="match status" value="1"/>
</dbReference>
<evidence type="ECO:0000256" key="1">
    <source>
        <dbReference type="ARBA" id="ARBA00004141"/>
    </source>
</evidence>
<feature type="transmembrane region" description="Helical" evidence="6">
    <location>
        <begin position="287"/>
        <end position="305"/>
    </location>
</feature>
<dbReference type="Gene3D" id="1.20.1250.20">
    <property type="entry name" value="MFS general substrate transporter like domains"/>
    <property type="match status" value="3"/>
</dbReference>
<evidence type="ECO:0000256" key="5">
    <source>
        <dbReference type="ARBA" id="ARBA00023136"/>
    </source>
</evidence>
<reference evidence="8 9" key="1">
    <citation type="submission" date="2021-06" db="EMBL/GenBank/DDBJ databases">
        <title>Caerostris darwini draft genome.</title>
        <authorList>
            <person name="Kono N."/>
            <person name="Arakawa K."/>
        </authorList>
    </citation>
    <scope>NUCLEOTIDE SEQUENCE [LARGE SCALE GENOMIC DNA]</scope>
</reference>
<protein>
    <submittedName>
        <fullName evidence="8">MFS_1_like domain-containing protein</fullName>
    </submittedName>
</protein>
<evidence type="ECO:0000256" key="4">
    <source>
        <dbReference type="ARBA" id="ARBA00022989"/>
    </source>
</evidence>
<dbReference type="PANTHER" id="PTHR16172:SF30">
    <property type="entry name" value="SUGAR BABY, ISOFORM C"/>
    <property type="match status" value="1"/>
</dbReference>
<evidence type="ECO:0000259" key="7">
    <source>
        <dbReference type="Pfam" id="PF12832"/>
    </source>
</evidence>
<feature type="transmembrane region" description="Helical" evidence="6">
    <location>
        <begin position="398"/>
        <end position="417"/>
    </location>
</feature>
<dbReference type="InterPro" id="IPR051717">
    <property type="entry name" value="MFS_MFSD6"/>
</dbReference>
<proteinExistence type="inferred from homology"/>
<gene>
    <name evidence="8" type="primary">AVEN_208730_1</name>
    <name evidence="8" type="ORF">CDAR_448021</name>
</gene>
<dbReference type="InterPro" id="IPR024989">
    <property type="entry name" value="MFS_assoc_dom"/>
</dbReference>
<dbReference type="InterPro" id="IPR036259">
    <property type="entry name" value="MFS_trans_sf"/>
</dbReference>
<dbReference type="Proteomes" id="UP001054837">
    <property type="component" value="Unassembled WGS sequence"/>
</dbReference>
<keyword evidence="4 6" id="KW-1133">Transmembrane helix</keyword>
<comment type="subcellular location">
    <subcellularLocation>
        <location evidence="1">Membrane</location>
        <topology evidence="1">Multi-pass membrane protein</topology>
    </subcellularLocation>
</comment>
<accession>A0AAV4Q121</accession>
<feature type="domain" description="Major facilitator superfamily associated" evidence="7">
    <location>
        <begin position="38"/>
        <end position="490"/>
    </location>
</feature>
<feature type="transmembrane region" description="Helical" evidence="6">
    <location>
        <begin position="103"/>
        <end position="122"/>
    </location>
</feature>
<evidence type="ECO:0000313" key="8">
    <source>
        <dbReference type="EMBL" id="GIY02710.1"/>
    </source>
</evidence>
<feature type="transmembrane region" description="Helical" evidence="6">
    <location>
        <begin position="68"/>
        <end position="91"/>
    </location>
</feature>
<keyword evidence="3 6" id="KW-0812">Transmembrane</keyword>
<evidence type="ECO:0000256" key="2">
    <source>
        <dbReference type="ARBA" id="ARBA00005241"/>
    </source>
</evidence>
<keyword evidence="9" id="KW-1185">Reference proteome</keyword>
<sequence>MAGERKEKHLDVYVIPTESPEKAERKKPSFRHVGKEMLRFKIHFFFFLGGLANAIPFLVVFAKERLGLAASSLGAVLTAQMFIFIFTKPLIGYIADYFNKLKIIIIILTSITVTCYFLLLLIPKFEQEGISNPNVTAAKTAFIDMKLCSKYKEHFGNSFSSADCSNINNNTDALDLDEECVFCSLDTDSRFSNEINSNNFSVLPNSGETNLRTISDFETYQFWMFALFFSMASICSNATFTLSDTACCESVQRKAGAEYGKQRLWGAIDWGGIAPIAGYINDYTGDFLASWTLMAIMLFLFLWNLTKIDLVKPHFSKNILGDVGTAFKSKVFLAYEFVICMNGVAAGIIWFYLLWFLIAIGGSEFLCGLSLAVQNFGGVILFMFFSDYIIRKVGHYQVLSFSLLLYVARCLWYSYLYNPWLVLPIELCHGVTYGLYYTTLASYGKLSAKPGTEATTQSVVFSTHEGLGAGLGCVFGGLGFDYLGGHQTFRIAGIFCACGFLVSLVLFFFIRKENSQWERPASDTSA</sequence>
<comment type="similarity">
    <text evidence="2">Belongs to the major facilitator superfamily. MFSD6 family.</text>
</comment>
<dbReference type="GO" id="GO:0016020">
    <property type="term" value="C:membrane"/>
    <property type="evidence" value="ECO:0007669"/>
    <property type="project" value="UniProtKB-SubCell"/>
</dbReference>
<evidence type="ECO:0000256" key="6">
    <source>
        <dbReference type="SAM" id="Phobius"/>
    </source>
</evidence>
<dbReference type="EMBL" id="BPLQ01003724">
    <property type="protein sequence ID" value="GIY02710.1"/>
    <property type="molecule type" value="Genomic_DNA"/>
</dbReference>
<evidence type="ECO:0000313" key="9">
    <source>
        <dbReference type="Proteomes" id="UP001054837"/>
    </source>
</evidence>
<comment type="caution">
    <text evidence="8">The sequence shown here is derived from an EMBL/GenBank/DDBJ whole genome shotgun (WGS) entry which is preliminary data.</text>
</comment>
<feature type="transmembrane region" description="Helical" evidence="6">
    <location>
        <begin position="44"/>
        <end position="62"/>
    </location>
</feature>
<keyword evidence="5 6" id="KW-0472">Membrane</keyword>